<sequence length="81" mass="8997">MATLTIRNFDETLKQRLRIEAAEHGRSMEEEVRSILRQALEKAAPARGLGSRIHQRFAAIGGVDLELPAHTEPARAAKLKP</sequence>
<dbReference type="SUPFAM" id="SSF47598">
    <property type="entry name" value="Ribbon-helix-helix"/>
    <property type="match status" value="1"/>
</dbReference>
<proteinExistence type="predicted"/>
<dbReference type="Pfam" id="PF22513">
    <property type="entry name" value="FitA-like_RHH"/>
    <property type="match status" value="1"/>
</dbReference>
<dbReference type="InterPro" id="IPR053853">
    <property type="entry name" value="FitA-like_RHH"/>
</dbReference>
<dbReference type="OrthoDB" id="2389872at2"/>
<dbReference type="KEGG" id="rhy:RD110_26160"/>
<feature type="domain" description="Antitoxin FitA-like ribbon-helix-helix" evidence="1">
    <location>
        <begin position="2"/>
        <end position="40"/>
    </location>
</feature>
<accession>A0A1P8K2L7</accession>
<keyword evidence="3" id="KW-1185">Reference proteome</keyword>
<organism evidence="2 3">
    <name type="scientific">Rhodoferax koreensis</name>
    <dbReference type="NCBI Taxonomy" id="1842727"/>
    <lineage>
        <taxon>Bacteria</taxon>
        <taxon>Pseudomonadati</taxon>
        <taxon>Pseudomonadota</taxon>
        <taxon>Betaproteobacteria</taxon>
        <taxon>Burkholderiales</taxon>
        <taxon>Comamonadaceae</taxon>
        <taxon>Rhodoferax</taxon>
    </lineage>
</organism>
<protein>
    <submittedName>
        <fullName evidence="2">Plasmid stabilization protein</fullName>
    </submittedName>
</protein>
<evidence type="ECO:0000313" key="3">
    <source>
        <dbReference type="Proteomes" id="UP000186609"/>
    </source>
</evidence>
<dbReference type="AlphaFoldDB" id="A0A1P8K2L7"/>
<dbReference type="InterPro" id="IPR013321">
    <property type="entry name" value="Arc_rbn_hlx_hlx"/>
</dbReference>
<name>A0A1P8K2L7_9BURK</name>
<dbReference type="RefSeq" id="WP_076203808.1">
    <property type="nucleotide sequence ID" value="NZ_CP019236.1"/>
</dbReference>
<dbReference type="Gene3D" id="1.10.1220.10">
    <property type="entry name" value="Met repressor-like"/>
    <property type="match status" value="1"/>
</dbReference>
<dbReference type="STRING" id="1842727.RD110_26160"/>
<dbReference type="EMBL" id="CP019236">
    <property type="protein sequence ID" value="APW40255.1"/>
    <property type="molecule type" value="Genomic_DNA"/>
</dbReference>
<evidence type="ECO:0000313" key="2">
    <source>
        <dbReference type="EMBL" id="APW40255.1"/>
    </source>
</evidence>
<evidence type="ECO:0000259" key="1">
    <source>
        <dbReference type="Pfam" id="PF22513"/>
    </source>
</evidence>
<dbReference type="Proteomes" id="UP000186609">
    <property type="component" value="Chromosome"/>
</dbReference>
<gene>
    <name evidence="2" type="ORF">RD110_26160</name>
</gene>
<dbReference type="InterPro" id="IPR010985">
    <property type="entry name" value="Ribbon_hlx_hlx"/>
</dbReference>
<reference evidence="2 3" key="1">
    <citation type="submission" date="2017-01" db="EMBL/GenBank/DDBJ databases">
        <authorList>
            <person name="Mah S.A."/>
            <person name="Swanson W.J."/>
            <person name="Moy G.W."/>
            <person name="Vacquier V.D."/>
        </authorList>
    </citation>
    <scope>NUCLEOTIDE SEQUENCE [LARGE SCALE GENOMIC DNA]</scope>
    <source>
        <strain evidence="2 3">DCY110</strain>
    </source>
</reference>
<dbReference type="GO" id="GO:0006355">
    <property type="term" value="P:regulation of DNA-templated transcription"/>
    <property type="evidence" value="ECO:0007669"/>
    <property type="project" value="InterPro"/>
</dbReference>